<dbReference type="Proteomes" id="UP000678393">
    <property type="component" value="Unassembled WGS sequence"/>
</dbReference>
<evidence type="ECO:0000256" key="5">
    <source>
        <dbReference type="SAM" id="MobiDB-lite"/>
    </source>
</evidence>
<dbReference type="AlphaFoldDB" id="A0A8S3YK22"/>
<feature type="region of interest" description="Disordered" evidence="5">
    <location>
        <begin position="83"/>
        <end position="102"/>
    </location>
</feature>
<proteinExistence type="inferred from homology"/>
<evidence type="ECO:0000313" key="8">
    <source>
        <dbReference type="Proteomes" id="UP000678393"/>
    </source>
</evidence>
<evidence type="ECO:0000313" key="7">
    <source>
        <dbReference type="EMBL" id="CAG5115925.1"/>
    </source>
</evidence>
<dbReference type="GO" id="GO:0072380">
    <property type="term" value="C:TRC complex"/>
    <property type="evidence" value="ECO:0007669"/>
    <property type="project" value="TreeGrafter"/>
</dbReference>
<feature type="region of interest" description="Disordered" evidence="5">
    <location>
        <begin position="304"/>
        <end position="345"/>
    </location>
</feature>
<dbReference type="EMBL" id="CAJHNH020000183">
    <property type="protein sequence ID" value="CAG5115925.1"/>
    <property type="molecule type" value="Genomic_DNA"/>
</dbReference>
<dbReference type="InterPro" id="IPR047150">
    <property type="entry name" value="SGT"/>
</dbReference>
<evidence type="ECO:0000259" key="6">
    <source>
        <dbReference type="Pfam" id="PF16546"/>
    </source>
</evidence>
<dbReference type="PROSITE" id="PS50005">
    <property type="entry name" value="TPR"/>
    <property type="match status" value="3"/>
</dbReference>
<dbReference type="GO" id="GO:0016020">
    <property type="term" value="C:membrane"/>
    <property type="evidence" value="ECO:0007669"/>
    <property type="project" value="TreeGrafter"/>
</dbReference>
<keyword evidence="2" id="KW-0677">Repeat</keyword>
<dbReference type="PANTHER" id="PTHR45831">
    <property type="entry name" value="LD24721P"/>
    <property type="match status" value="1"/>
</dbReference>
<feature type="compositionally biased region" description="Low complexity" evidence="5">
    <location>
        <begin position="307"/>
        <end position="320"/>
    </location>
</feature>
<dbReference type="SUPFAM" id="SSF48452">
    <property type="entry name" value="TPR-like"/>
    <property type="match status" value="1"/>
</dbReference>
<feature type="repeat" description="TPR" evidence="4">
    <location>
        <begin position="128"/>
        <end position="161"/>
    </location>
</feature>
<feature type="repeat" description="TPR" evidence="4">
    <location>
        <begin position="94"/>
        <end position="127"/>
    </location>
</feature>
<protein>
    <recommendedName>
        <fullName evidence="6">SGTA homodimerisation domain-containing protein</fullName>
    </recommendedName>
</protein>
<dbReference type="InterPro" id="IPR032374">
    <property type="entry name" value="SGTA_dimer"/>
</dbReference>
<dbReference type="InterPro" id="IPR011990">
    <property type="entry name" value="TPR-like_helical_dom_sf"/>
</dbReference>
<dbReference type="OrthoDB" id="2335338at2759"/>
<evidence type="ECO:0000256" key="4">
    <source>
        <dbReference type="PROSITE-ProRule" id="PRU00339"/>
    </source>
</evidence>
<feature type="repeat" description="TPR" evidence="4">
    <location>
        <begin position="162"/>
        <end position="195"/>
    </location>
</feature>
<keyword evidence="8" id="KW-1185">Reference proteome</keyword>
<name>A0A8S3YK22_9EUPU</name>
<comment type="similarity">
    <text evidence="1">Belongs to the SGT family.</text>
</comment>
<dbReference type="GO" id="GO:0006620">
    <property type="term" value="P:post-translational protein targeting to endoplasmic reticulum membrane"/>
    <property type="evidence" value="ECO:0007669"/>
    <property type="project" value="TreeGrafter"/>
</dbReference>
<dbReference type="InterPro" id="IPR019734">
    <property type="entry name" value="TPR_rpt"/>
</dbReference>
<feature type="domain" description="SGTA homodimerisation" evidence="6">
    <location>
        <begin position="6"/>
        <end position="67"/>
    </location>
</feature>
<gene>
    <name evidence="7" type="ORF">CUNI_LOCUS1483</name>
</gene>
<evidence type="ECO:0000256" key="3">
    <source>
        <dbReference type="ARBA" id="ARBA00022803"/>
    </source>
</evidence>
<evidence type="ECO:0000256" key="2">
    <source>
        <dbReference type="ARBA" id="ARBA00022737"/>
    </source>
</evidence>
<dbReference type="Gene3D" id="1.20.5.420">
    <property type="entry name" value="Immunoglobulin FC, subunit C"/>
    <property type="match status" value="1"/>
</dbReference>
<dbReference type="Pfam" id="PF16546">
    <property type="entry name" value="SGTA_dimer"/>
    <property type="match status" value="1"/>
</dbReference>
<feature type="compositionally biased region" description="Basic and acidic residues" evidence="5">
    <location>
        <begin position="86"/>
        <end position="102"/>
    </location>
</feature>
<dbReference type="GO" id="GO:0060090">
    <property type="term" value="F:molecular adaptor activity"/>
    <property type="evidence" value="ECO:0007669"/>
    <property type="project" value="TreeGrafter"/>
</dbReference>
<dbReference type="PROSITE" id="PS50293">
    <property type="entry name" value="TPR_REGION"/>
    <property type="match status" value="1"/>
</dbReference>
<sequence>MADVNKLVFAILRFFEDQKSSGQFDDEALESLEVAIQCLEQVYQVNTSEEKFVKQYAVPRGLLDIFTSHLNQAEADFTSSLSLHEATPEQKEEAERLKNKGNDFMKQERFSEALESYSQAIRLDSRNAVYFCNRAAAYSQLNKHQLAIDDCNRALAIDPSYSKAYGRMGIAFTAQENHESAYECYRKALELDPENQSYKNNLDIAEQKMKENAARAGFSTGPAANLGPLGSLGNVDFGTLFSDPNIVNMATTIMSNPQIQQIMSSFMSGSTPGSGSLANLLQASQQMASQMQQANPQLVQQLREQMSSLSQSGNNNNSGLPPFPSSPPPPPSPHSKLGLRACTFT</sequence>
<comment type="caution">
    <text evidence="7">The sequence shown here is derived from an EMBL/GenBank/DDBJ whole genome shotgun (WGS) entry which is preliminary data.</text>
</comment>
<accession>A0A8S3YK22</accession>
<dbReference type="Gene3D" id="1.25.40.10">
    <property type="entry name" value="Tetratricopeptide repeat domain"/>
    <property type="match status" value="1"/>
</dbReference>
<dbReference type="Pfam" id="PF00515">
    <property type="entry name" value="TPR_1"/>
    <property type="match status" value="1"/>
</dbReference>
<dbReference type="SMART" id="SM00028">
    <property type="entry name" value="TPR"/>
    <property type="match status" value="3"/>
</dbReference>
<evidence type="ECO:0000256" key="1">
    <source>
        <dbReference type="ARBA" id="ARBA00008175"/>
    </source>
</evidence>
<dbReference type="Pfam" id="PF13414">
    <property type="entry name" value="TPR_11"/>
    <property type="match status" value="1"/>
</dbReference>
<organism evidence="7 8">
    <name type="scientific">Candidula unifasciata</name>
    <dbReference type="NCBI Taxonomy" id="100452"/>
    <lineage>
        <taxon>Eukaryota</taxon>
        <taxon>Metazoa</taxon>
        <taxon>Spiralia</taxon>
        <taxon>Lophotrochozoa</taxon>
        <taxon>Mollusca</taxon>
        <taxon>Gastropoda</taxon>
        <taxon>Heterobranchia</taxon>
        <taxon>Euthyneura</taxon>
        <taxon>Panpulmonata</taxon>
        <taxon>Eupulmonata</taxon>
        <taxon>Stylommatophora</taxon>
        <taxon>Helicina</taxon>
        <taxon>Helicoidea</taxon>
        <taxon>Geomitridae</taxon>
        <taxon>Candidula</taxon>
    </lineage>
</organism>
<dbReference type="PANTHER" id="PTHR45831:SF2">
    <property type="entry name" value="LD24721P"/>
    <property type="match status" value="1"/>
</dbReference>
<feature type="compositionally biased region" description="Pro residues" evidence="5">
    <location>
        <begin position="321"/>
        <end position="333"/>
    </location>
</feature>
<reference evidence="7" key="1">
    <citation type="submission" date="2021-04" db="EMBL/GenBank/DDBJ databases">
        <authorList>
            <consortium name="Molecular Ecology Group"/>
        </authorList>
    </citation>
    <scope>NUCLEOTIDE SEQUENCE</scope>
</reference>
<keyword evidence="3 4" id="KW-0802">TPR repeat</keyword>